<sequence length="370" mass="42882">MNVVFKAILINVFFLLCFTLIYKKYDIAPLVIYYMLGIVCVCTSWILPFRIKMKTFPAIKKMQIKPYIAILIFFVFSIFIAKVRGINIFDLLSVFTDRESFVDTQEGMGIVFIAYFEIFFGFWLANFFLEKISIFHLFLIVLIFTLLSFSRAYFFYLLVAYVVRMQFNLKNTTIVVLFFLFSCSLLLLRFNTTDINVLLDNPVVVELFTKYPFVGIARLGVEENLPISYYNYFTGLIMPYDFLSFGTVENILHMEKGYFSYSRHVGEALGEFKELPILSSGELSSFNAFGTLFFPFKFFSNLSLIYLFLVSFMNAVVFRLARVKMEQAYRVLAFLLVAGILISLFSTLLLIGILLGYCFSLKIQNDSKSV</sequence>
<feature type="transmembrane region" description="Helical" evidence="1">
    <location>
        <begin position="333"/>
        <end position="359"/>
    </location>
</feature>
<dbReference type="Proteomes" id="UP000315908">
    <property type="component" value="Unassembled WGS sequence"/>
</dbReference>
<evidence type="ECO:0000256" key="1">
    <source>
        <dbReference type="SAM" id="Phobius"/>
    </source>
</evidence>
<feature type="transmembrane region" description="Helical" evidence="1">
    <location>
        <begin position="109"/>
        <end position="129"/>
    </location>
</feature>
<gene>
    <name evidence="2" type="ORF">IQ31_02376</name>
</gene>
<comment type="caution">
    <text evidence="2">The sequence shown here is derived from an EMBL/GenBank/DDBJ whole genome shotgun (WGS) entry which is preliminary data.</text>
</comment>
<protein>
    <recommendedName>
        <fullName evidence="4">Oligosaccharide repeat unit polymerase</fullName>
    </recommendedName>
</protein>
<keyword evidence="1" id="KW-0472">Membrane</keyword>
<evidence type="ECO:0000313" key="2">
    <source>
        <dbReference type="EMBL" id="TWI19936.1"/>
    </source>
</evidence>
<keyword evidence="1" id="KW-1133">Transmembrane helix</keyword>
<feature type="transmembrane region" description="Helical" evidence="1">
    <location>
        <begin position="7"/>
        <end position="25"/>
    </location>
</feature>
<accession>A0A562MJ78</accession>
<feature type="transmembrane region" description="Helical" evidence="1">
    <location>
        <begin position="67"/>
        <end position="89"/>
    </location>
</feature>
<feature type="transmembrane region" description="Helical" evidence="1">
    <location>
        <begin position="169"/>
        <end position="188"/>
    </location>
</feature>
<feature type="transmembrane region" description="Helical" evidence="1">
    <location>
        <begin position="136"/>
        <end position="163"/>
    </location>
</feature>
<name>A0A562MJ78_9SPHI</name>
<dbReference type="AlphaFoldDB" id="A0A562MJ78"/>
<keyword evidence="1" id="KW-0812">Transmembrane</keyword>
<evidence type="ECO:0008006" key="4">
    <source>
        <dbReference type="Google" id="ProtNLM"/>
    </source>
</evidence>
<evidence type="ECO:0000313" key="3">
    <source>
        <dbReference type="Proteomes" id="UP000315908"/>
    </source>
</evidence>
<organism evidence="2 3">
    <name type="scientific">Sphingobacterium siyangense</name>
    <dbReference type="NCBI Taxonomy" id="459529"/>
    <lineage>
        <taxon>Bacteria</taxon>
        <taxon>Pseudomonadati</taxon>
        <taxon>Bacteroidota</taxon>
        <taxon>Sphingobacteriia</taxon>
        <taxon>Sphingobacteriales</taxon>
        <taxon>Sphingobacteriaceae</taxon>
        <taxon>Sphingobacterium</taxon>
    </lineage>
</organism>
<reference evidence="2 3" key="1">
    <citation type="journal article" date="2015" name="Stand. Genomic Sci.">
        <title>Genomic Encyclopedia of Bacterial and Archaeal Type Strains, Phase III: the genomes of soil and plant-associated and newly described type strains.</title>
        <authorList>
            <person name="Whitman W.B."/>
            <person name="Woyke T."/>
            <person name="Klenk H.P."/>
            <person name="Zhou Y."/>
            <person name="Lilburn T.G."/>
            <person name="Beck B.J."/>
            <person name="De Vos P."/>
            <person name="Vandamme P."/>
            <person name="Eisen J.A."/>
            <person name="Garrity G."/>
            <person name="Hugenholtz P."/>
            <person name="Kyrpides N.C."/>
        </authorList>
    </citation>
    <scope>NUCLEOTIDE SEQUENCE [LARGE SCALE GENOMIC DNA]</scope>
    <source>
        <strain evidence="2 3">CGMCC 1.6855</strain>
    </source>
</reference>
<feature type="transmembrane region" description="Helical" evidence="1">
    <location>
        <begin position="31"/>
        <end position="47"/>
    </location>
</feature>
<proteinExistence type="predicted"/>
<feature type="transmembrane region" description="Helical" evidence="1">
    <location>
        <begin position="302"/>
        <end position="321"/>
    </location>
</feature>
<dbReference type="EMBL" id="VLKR01000011">
    <property type="protein sequence ID" value="TWI19936.1"/>
    <property type="molecule type" value="Genomic_DNA"/>
</dbReference>